<evidence type="ECO:0000313" key="2">
    <source>
        <dbReference type="Proteomes" id="UP000553343"/>
    </source>
</evidence>
<dbReference type="EMBL" id="JACADJ010000085">
    <property type="protein sequence ID" value="NWH06555.1"/>
    <property type="molecule type" value="Genomic_DNA"/>
</dbReference>
<organism evidence="1 2">
    <name type="scientific">Desulfobacter latus</name>
    <dbReference type="NCBI Taxonomy" id="2292"/>
    <lineage>
        <taxon>Bacteria</taxon>
        <taxon>Pseudomonadati</taxon>
        <taxon>Thermodesulfobacteriota</taxon>
        <taxon>Desulfobacteria</taxon>
        <taxon>Desulfobacterales</taxon>
        <taxon>Desulfobacteraceae</taxon>
        <taxon>Desulfobacter</taxon>
    </lineage>
</organism>
<evidence type="ECO:0000313" key="1">
    <source>
        <dbReference type="EMBL" id="NWH06555.1"/>
    </source>
</evidence>
<reference evidence="1 2" key="1">
    <citation type="submission" date="2020-06" db="EMBL/GenBank/DDBJ databases">
        <title>High-quality draft genome of sulfate reducer Desulfobacter latus type strain AcrS2 isolated from marine sediment.</title>
        <authorList>
            <person name="Hoppe M."/>
            <person name="Larsen C.K."/>
            <person name="Marshall I.P.G."/>
            <person name="Schramm A."/>
            <person name="Marietou A.G."/>
        </authorList>
    </citation>
    <scope>NUCLEOTIDE SEQUENCE [LARGE SCALE GENOMIC DNA]</scope>
    <source>
        <strain evidence="1 2">AcRS2</strain>
    </source>
</reference>
<accession>A0A850TAX2</accession>
<dbReference type="Proteomes" id="UP000553343">
    <property type="component" value="Unassembled WGS sequence"/>
</dbReference>
<dbReference type="RefSeq" id="WP_178368010.1">
    <property type="nucleotide sequence ID" value="NZ_JACADJ010000085.1"/>
</dbReference>
<dbReference type="AlphaFoldDB" id="A0A850TAX2"/>
<sequence>MNDHVFSDKKPEAIEPLSFSFEGEIFRKRTENDVALNIFNPNNYTVTIFEMEVTGIKTNSSLPLTIGKNNTYKLHTTFNASAIGESNIDFYISYRIKSMAGEDEKTLTIKVPTKGAMSTDFDDDFDI</sequence>
<comment type="caution">
    <text evidence="1">The sequence shown here is derived from an EMBL/GenBank/DDBJ whole genome shotgun (WGS) entry which is preliminary data.</text>
</comment>
<gene>
    <name evidence="1" type="ORF">HXW94_16450</name>
</gene>
<protein>
    <submittedName>
        <fullName evidence="1">Uncharacterized protein</fullName>
    </submittedName>
</protein>
<name>A0A850TAX2_9BACT</name>
<proteinExistence type="predicted"/>
<keyword evidence="2" id="KW-1185">Reference proteome</keyword>